<feature type="transmembrane region" description="Helical" evidence="1">
    <location>
        <begin position="15"/>
        <end position="36"/>
    </location>
</feature>
<evidence type="ECO:0000256" key="1">
    <source>
        <dbReference type="SAM" id="Phobius"/>
    </source>
</evidence>
<dbReference type="EMBL" id="PZKG01000013">
    <property type="protein sequence ID" value="PTE22909.1"/>
    <property type="molecule type" value="Genomic_DNA"/>
</dbReference>
<proteinExistence type="predicted"/>
<protein>
    <submittedName>
        <fullName evidence="2">DUF2254 domain-containing protein</fullName>
    </submittedName>
</protein>
<organism evidence="2 3">
    <name type="scientific">Cereibacter changlensis JA139</name>
    <dbReference type="NCBI Taxonomy" id="1188249"/>
    <lineage>
        <taxon>Bacteria</taxon>
        <taxon>Pseudomonadati</taxon>
        <taxon>Pseudomonadota</taxon>
        <taxon>Alphaproteobacteria</taxon>
        <taxon>Rhodobacterales</taxon>
        <taxon>Paracoccaceae</taxon>
        <taxon>Cereibacter</taxon>
    </lineage>
</organism>
<feature type="transmembrane region" description="Helical" evidence="1">
    <location>
        <begin position="133"/>
        <end position="153"/>
    </location>
</feature>
<gene>
    <name evidence="2" type="ORF">C5F48_04940</name>
</gene>
<comment type="caution">
    <text evidence="2">The sequence shown here is derived from an EMBL/GenBank/DDBJ whole genome shotgun (WGS) entry which is preliminary data.</text>
</comment>
<accession>A0A2T4JYB2</accession>
<keyword evidence="1" id="KW-0812">Transmembrane</keyword>
<dbReference type="Proteomes" id="UP000241010">
    <property type="component" value="Unassembled WGS sequence"/>
</dbReference>
<evidence type="ECO:0000313" key="2">
    <source>
        <dbReference type="EMBL" id="PTE22909.1"/>
    </source>
</evidence>
<dbReference type="RefSeq" id="WP_107662800.1">
    <property type="nucleotide sequence ID" value="NZ_PZKG01000013.1"/>
</dbReference>
<feature type="transmembrane region" description="Helical" evidence="1">
    <location>
        <begin position="56"/>
        <end position="79"/>
    </location>
</feature>
<name>A0A2T4JYB2_9RHOB</name>
<reference evidence="2 3" key="1">
    <citation type="submission" date="2018-03" db="EMBL/GenBank/DDBJ databases">
        <title>Cereibacter changlensis.</title>
        <authorList>
            <person name="Meyer T.E."/>
            <person name="Miller S."/>
            <person name="Lodha T."/>
            <person name="Gandham S."/>
            <person name="Chintalapati S."/>
            <person name="Chintalapati V.R."/>
        </authorList>
    </citation>
    <scope>NUCLEOTIDE SEQUENCE [LARGE SCALE GENOMIC DNA]</scope>
    <source>
        <strain evidence="2 3">JA139</strain>
    </source>
</reference>
<dbReference type="AlphaFoldDB" id="A0A2T4JYB2"/>
<keyword evidence="1" id="KW-0472">Membrane</keyword>
<feature type="transmembrane region" description="Helical" evidence="1">
    <location>
        <begin position="99"/>
        <end position="121"/>
    </location>
</feature>
<sequence length="434" mass="46392">MSKLRWLLSRTLKKLWVRVSLFALLGVAAAAAAWLASRFLKGEAPLDISSEAIDSLLTIIASSMLAVTTFSVGALTSAYGSATSNATPRATPLLTEDQVVQNSLATFVGSFLFSIVGLIALKVSFYGPEGRAVLFLVTLVVILLIVLALLRWINQLTKLGRVADTISRIEEATSASMRARIALPFLGGRGLPDRDDEGRPVRSQAVGYVQFIDTAALSKICEAQDFDIDVHVLPGSFVYTGSDLAHVRPAPGAGTAAEAAALPAEAVTAICAAFTIGTARTMDQDPRFGLVVLSEVAQRALSPAVNDPGTAIDVIGRQIRLLSFWGEAWQEAERSQPDYPRVRVPALVYHDLFEDAFNLIARDGAGQVDVMLRLVKGLQALTRIGPEGARAAARQQLLVALSRAKANLPDGDDLRRLQAAIDPAGAEEPRDKRG</sequence>
<dbReference type="OrthoDB" id="2955631at2"/>
<dbReference type="Pfam" id="PF10011">
    <property type="entry name" value="DUF2254"/>
    <property type="match status" value="1"/>
</dbReference>
<evidence type="ECO:0000313" key="3">
    <source>
        <dbReference type="Proteomes" id="UP000241010"/>
    </source>
</evidence>
<dbReference type="InterPro" id="IPR018723">
    <property type="entry name" value="DUF2254_membrane"/>
</dbReference>
<keyword evidence="1" id="KW-1133">Transmembrane helix</keyword>
<keyword evidence="3" id="KW-1185">Reference proteome</keyword>